<dbReference type="GO" id="GO:0044183">
    <property type="term" value="F:protein folding chaperone"/>
    <property type="evidence" value="ECO:0007669"/>
    <property type="project" value="TreeGrafter"/>
</dbReference>
<evidence type="ECO:0000313" key="7">
    <source>
        <dbReference type="Proteomes" id="UP000051213"/>
    </source>
</evidence>
<gene>
    <name evidence="6" type="ORF">ABS24_01650</name>
</gene>
<dbReference type="NCBIfam" id="NF001033">
    <property type="entry name" value="PRK00114.1"/>
    <property type="match status" value="1"/>
</dbReference>
<dbReference type="Pfam" id="PF01430">
    <property type="entry name" value="HSP33"/>
    <property type="match status" value="1"/>
</dbReference>
<evidence type="ECO:0000256" key="1">
    <source>
        <dbReference type="ARBA" id="ARBA00022490"/>
    </source>
</evidence>
<dbReference type="Gene3D" id="3.90.1280.10">
    <property type="entry name" value="HSP33 redox switch-like"/>
    <property type="match status" value="1"/>
</dbReference>
<keyword evidence="5" id="KW-0676">Redox-active center</keyword>
<evidence type="ECO:0000256" key="3">
    <source>
        <dbReference type="ARBA" id="ARBA00023157"/>
    </source>
</evidence>
<evidence type="ECO:0000313" key="6">
    <source>
        <dbReference type="EMBL" id="KRO92601.1"/>
    </source>
</evidence>
<dbReference type="GO" id="GO:0051082">
    <property type="term" value="F:unfolded protein binding"/>
    <property type="evidence" value="ECO:0007669"/>
    <property type="project" value="InterPro"/>
</dbReference>
<evidence type="ECO:0008006" key="8">
    <source>
        <dbReference type="Google" id="ProtNLM"/>
    </source>
</evidence>
<dbReference type="PANTHER" id="PTHR30111:SF1">
    <property type="entry name" value="33 KDA CHAPERONIN"/>
    <property type="match status" value="1"/>
</dbReference>
<dbReference type="InterPro" id="IPR023212">
    <property type="entry name" value="Hsp33_helix_hairpin_bin_dom_sf"/>
</dbReference>
<proteinExistence type="predicted"/>
<dbReference type="InterPro" id="IPR016153">
    <property type="entry name" value="Heat_shock_Hsp33_N"/>
</dbReference>
<sequence>MKYTTAPMKDRDTLQRFLFDGTDTRGEITTLASSYQNMIVSKNYPTSVTLLFGEFLAAASLLSSSLKYPGIVSIQASGNGPISMIMAECSHGQKLRGIVRGNFDNLTSEQQSTRQGVPTLLGKATLAITVEPENSKRYQGIVPIENDELSACLEYYFDQSVQLPTKIRLASSETCAAGVLIQQMPSSQTVIEQQHEWQHLCTLFSTIKSSEQLELSHNDQLYRLFNEENVRLFDAQILSYFCSCSRHRTEQALVSLGIEELLGTCEEQGQVLITCQFCAEQYEFTEDQITAMFSQSKTVLH</sequence>
<dbReference type="InterPro" id="IPR016154">
    <property type="entry name" value="Heat_shock_Hsp33_C"/>
</dbReference>
<keyword evidence="3" id="KW-1015">Disulfide bond</keyword>
<keyword evidence="2" id="KW-0862">Zinc</keyword>
<dbReference type="EMBL" id="LICA01000319">
    <property type="protein sequence ID" value="KRO92601.1"/>
    <property type="molecule type" value="Genomic_DNA"/>
</dbReference>
<keyword evidence="4" id="KW-0143">Chaperone</keyword>
<name>A0A0R2TZS3_9GAMM</name>
<dbReference type="GO" id="GO:0005737">
    <property type="term" value="C:cytoplasm"/>
    <property type="evidence" value="ECO:0007669"/>
    <property type="project" value="InterPro"/>
</dbReference>
<organism evidence="6 7">
    <name type="scientific">SAR92 bacterium BACL26 MAG-121220-bin70</name>
    <dbReference type="NCBI Taxonomy" id="1655626"/>
    <lineage>
        <taxon>Bacteria</taxon>
        <taxon>Pseudomonadati</taxon>
        <taxon>Pseudomonadota</taxon>
        <taxon>Gammaproteobacteria</taxon>
        <taxon>Cellvibrionales</taxon>
        <taxon>Porticoccaceae</taxon>
        <taxon>SAR92 clade</taxon>
    </lineage>
</organism>
<dbReference type="CDD" id="cd00498">
    <property type="entry name" value="Hsp33"/>
    <property type="match status" value="1"/>
</dbReference>
<reference evidence="6 7" key="1">
    <citation type="submission" date="2015-10" db="EMBL/GenBank/DDBJ databases">
        <title>Metagenome-Assembled Genomes uncover a global brackish microbiome.</title>
        <authorList>
            <person name="Hugerth L.W."/>
            <person name="Larsson J."/>
            <person name="Alneberg J."/>
            <person name="Lindh M.V."/>
            <person name="Legrand C."/>
            <person name="Pinhassi J."/>
            <person name="Andersson A.F."/>
        </authorList>
    </citation>
    <scope>NUCLEOTIDE SEQUENCE [LARGE SCALE GENOMIC DNA]</scope>
    <source>
        <strain evidence="6">BACL26 MAG-121220-bin70</strain>
    </source>
</reference>
<dbReference type="GO" id="GO:0042026">
    <property type="term" value="P:protein refolding"/>
    <property type="evidence" value="ECO:0007669"/>
    <property type="project" value="TreeGrafter"/>
</dbReference>
<dbReference type="SUPFAM" id="SSF118352">
    <property type="entry name" value="HSP33 redox switch-like"/>
    <property type="match status" value="1"/>
</dbReference>
<protein>
    <recommendedName>
        <fullName evidence="8">HSP33</fullName>
    </recommendedName>
</protein>
<dbReference type="Gene3D" id="1.10.287.480">
    <property type="entry name" value="helix hairpin bin"/>
    <property type="match status" value="1"/>
</dbReference>
<keyword evidence="1" id="KW-0963">Cytoplasm</keyword>
<dbReference type="Proteomes" id="UP000051213">
    <property type="component" value="Unassembled WGS sequence"/>
</dbReference>
<evidence type="ECO:0000256" key="4">
    <source>
        <dbReference type="ARBA" id="ARBA00023186"/>
    </source>
</evidence>
<evidence type="ECO:0000256" key="2">
    <source>
        <dbReference type="ARBA" id="ARBA00022833"/>
    </source>
</evidence>
<dbReference type="InterPro" id="IPR000397">
    <property type="entry name" value="Heat_shock_Hsp33"/>
</dbReference>
<dbReference type="AlphaFoldDB" id="A0A0R2TZS3"/>
<dbReference type="PANTHER" id="PTHR30111">
    <property type="entry name" value="33 KDA CHAPERONIN"/>
    <property type="match status" value="1"/>
</dbReference>
<dbReference type="SUPFAM" id="SSF64397">
    <property type="entry name" value="Hsp33 domain"/>
    <property type="match status" value="1"/>
</dbReference>
<dbReference type="Gene3D" id="3.55.30.10">
    <property type="entry name" value="Hsp33 domain"/>
    <property type="match status" value="1"/>
</dbReference>
<accession>A0A0R2TZS3</accession>
<dbReference type="PIRSF" id="PIRSF005261">
    <property type="entry name" value="Heat_shock_Hsp33"/>
    <property type="match status" value="1"/>
</dbReference>
<comment type="caution">
    <text evidence="6">The sequence shown here is derived from an EMBL/GenBank/DDBJ whole genome shotgun (WGS) entry which is preliminary data.</text>
</comment>
<evidence type="ECO:0000256" key="5">
    <source>
        <dbReference type="ARBA" id="ARBA00023284"/>
    </source>
</evidence>